<dbReference type="Pfam" id="PF00544">
    <property type="entry name" value="Pectate_lyase_4"/>
    <property type="match status" value="1"/>
</dbReference>
<sequence length="621" mass="66273">MTPHGRASRRATLLRFNPAATVLPGRIPVRPQDIGARSVHASRTGDLHLSGTAFRARPTQWQPAFSGITNGLLPQAGTARMNIINRNYTPVSGSSVQVLSPQSETAVQPAGLKPAHNSNLIDFGSLQQTSAPGNLRAGAHAHEASTYSSRPQGADGELTLNKLVEAIRSFINELLTLLRGNQREQPDSAPQPQSETPTHRTQPSPTSLMSSPESPPTSPGTGTAAAQKPFVVRNDPSTQTPAVSPKTTTPPTTVEPTGTTDHKALNPAQDAKTPVINNPVSLKTKPETKPETTNRTNPEAEKPTKPATRTPVGQGTGADMSGMVGFAKAAKTTGGNGGEVVTVNTVEELQKSMADDTARTVKLGADLSADSKVTVKFGANKTLLGTDKGNALHNIYLASDKTASNDIFQNLNFTHDSRYRENGDMQMFISSGQRYWIDHNTFTGTKDQNPKGLDKLLYVGGTADNVSLTNSKFQNNEYGVILGQPDDSAAAKAEYKGYPRMTIANNSFDNLDVRAPGLMRHGYFDVFNNNISNFHLGFTATGDATILSQANNFDKGVDVGNKPSTQGVLDDYGDAHFKDIGSNVSFKQKSAVTVWTPPYQRDVKTAEAAKAYDLANAGANP</sequence>
<keyword evidence="2" id="KW-0964">Secreted</keyword>
<feature type="compositionally biased region" description="Polar residues" evidence="3">
    <location>
        <begin position="188"/>
        <end position="202"/>
    </location>
</feature>
<evidence type="ECO:0000259" key="4">
    <source>
        <dbReference type="SMART" id="SM00656"/>
    </source>
</evidence>
<accession>A0A0N8SIT0</accession>
<keyword evidence="1 2" id="KW-0456">Lyase</keyword>
<dbReference type="GO" id="GO:0005576">
    <property type="term" value="C:extracellular region"/>
    <property type="evidence" value="ECO:0007669"/>
    <property type="project" value="UniProtKB-SubCell"/>
</dbReference>
<evidence type="ECO:0000256" key="2">
    <source>
        <dbReference type="RuleBase" id="RU361173"/>
    </source>
</evidence>
<dbReference type="Gene3D" id="2.160.20.10">
    <property type="entry name" value="Single-stranded right-handed beta-helix, Pectin lyase-like"/>
    <property type="match status" value="1"/>
</dbReference>
<comment type="subcellular location">
    <subcellularLocation>
        <location evidence="2">Secreted</location>
    </subcellularLocation>
</comment>
<dbReference type="SMART" id="SM00656">
    <property type="entry name" value="Amb_all"/>
    <property type="match status" value="1"/>
</dbReference>
<comment type="caution">
    <text evidence="5">The sequence shown here is derived from an EMBL/GenBank/DDBJ whole genome shotgun (WGS) entry which is preliminary data.</text>
</comment>
<organism evidence="5 6">
    <name type="scientific">Pseudomonas syringae pv. primulae</name>
    <dbReference type="NCBI Taxonomy" id="251707"/>
    <lineage>
        <taxon>Bacteria</taxon>
        <taxon>Pseudomonadati</taxon>
        <taxon>Pseudomonadota</taxon>
        <taxon>Gammaproteobacteria</taxon>
        <taxon>Pseudomonadales</taxon>
        <taxon>Pseudomonadaceae</taxon>
        <taxon>Pseudomonas</taxon>
    </lineage>
</organism>
<feature type="compositionally biased region" description="Basic and acidic residues" evidence="3">
    <location>
        <begin position="284"/>
        <end position="304"/>
    </location>
</feature>
<proteinExistence type="inferred from homology"/>
<dbReference type="GO" id="GO:0030570">
    <property type="term" value="F:pectate lyase activity"/>
    <property type="evidence" value="ECO:0007669"/>
    <property type="project" value="InterPro"/>
</dbReference>
<dbReference type="SUPFAM" id="SSF51126">
    <property type="entry name" value="Pectin lyase-like"/>
    <property type="match status" value="1"/>
</dbReference>
<dbReference type="PANTHER" id="PTHR31683:SF18">
    <property type="entry name" value="PECTATE LYASE 21-RELATED"/>
    <property type="match status" value="1"/>
</dbReference>
<dbReference type="InterPro" id="IPR011050">
    <property type="entry name" value="Pectin_lyase_fold/virulence"/>
</dbReference>
<dbReference type="InterPro" id="IPR002022">
    <property type="entry name" value="Pec_lyase"/>
</dbReference>
<dbReference type="PATRIC" id="fig|251707.3.peg.1531"/>
<feature type="region of interest" description="Disordered" evidence="3">
    <location>
        <begin position="125"/>
        <end position="154"/>
    </location>
</feature>
<evidence type="ECO:0000256" key="3">
    <source>
        <dbReference type="SAM" id="MobiDB-lite"/>
    </source>
</evidence>
<feature type="domain" description="Pectate lyase" evidence="4">
    <location>
        <begin position="336"/>
        <end position="559"/>
    </location>
</feature>
<dbReference type="InterPro" id="IPR012334">
    <property type="entry name" value="Pectin_lyas_fold"/>
</dbReference>
<keyword evidence="2" id="KW-0624">Polysaccharide degradation</keyword>
<dbReference type="InterPro" id="IPR045032">
    <property type="entry name" value="PEL"/>
</dbReference>
<protein>
    <submittedName>
        <fullName evidence="5">Type III helper protein HopAK1</fullName>
    </submittedName>
</protein>
<gene>
    <name evidence="5" type="ORF">ALO52_04501</name>
</gene>
<feature type="region of interest" description="Disordered" evidence="3">
    <location>
        <begin position="182"/>
        <end position="317"/>
    </location>
</feature>
<evidence type="ECO:0000313" key="5">
    <source>
        <dbReference type="EMBL" id="KPY30448.1"/>
    </source>
</evidence>
<dbReference type="PANTHER" id="PTHR31683">
    <property type="entry name" value="PECTATE LYASE 18-RELATED"/>
    <property type="match status" value="1"/>
</dbReference>
<comment type="similarity">
    <text evidence="2">Belongs to the polysaccharide lyase 1 family.</text>
</comment>
<dbReference type="Proteomes" id="UP000050562">
    <property type="component" value="Unassembled WGS sequence"/>
</dbReference>
<reference evidence="5 6" key="1">
    <citation type="submission" date="2015-09" db="EMBL/GenBank/DDBJ databases">
        <title>Genome announcement of multiple Pseudomonas syringae strains.</title>
        <authorList>
            <person name="Thakur S."/>
            <person name="Wang P.W."/>
            <person name="Gong Y."/>
            <person name="Weir B.S."/>
            <person name="Guttman D.S."/>
        </authorList>
    </citation>
    <scope>NUCLEOTIDE SEQUENCE [LARGE SCALE GENOMIC DNA]</scope>
    <source>
        <strain evidence="5 6">ICMP3956</strain>
    </source>
</reference>
<name>A0A0N8SIT0_9PSED</name>
<dbReference type="GO" id="GO:0000272">
    <property type="term" value="P:polysaccharide catabolic process"/>
    <property type="evidence" value="ECO:0007669"/>
    <property type="project" value="UniProtKB-KW"/>
</dbReference>
<dbReference type="EMBL" id="LJRC01000275">
    <property type="protein sequence ID" value="KPY30448.1"/>
    <property type="molecule type" value="Genomic_DNA"/>
</dbReference>
<feature type="compositionally biased region" description="Low complexity" evidence="3">
    <location>
        <begin position="240"/>
        <end position="259"/>
    </location>
</feature>
<keyword evidence="2" id="KW-0119">Carbohydrate metabolism</keyword>
<feature type="compositionally biased region" description="Low complexity" evidence="3">
    <location>
        <begin position="203"/>
        <end position="212"/>
    </location>
</feature>
<evidence type="ECO:0000313" key="6">
    <source>
        <dbReference type="Proteomes" id="UP000050562"/>
    </source>
</evidence>
<evidence type="ECO:0000256" key="1">
    <source>
        <dbReference type="ARBA" id="ARBA00023239"/>
    </source>
</evidence>
<dbReference type="AlphaFoldDB" id="A0A0N8SIT0"/>